<dbReference type="SUPFAM" id="SSF47175">
    <property type="entry name" value="Cytochromes"/>
    <property type="match status" value="1"/>
</dbReference>
<keyword evidence="4" id="KW-0408">Iron</keyword>
<evidence type="ECO:0000256" key="5">
    <source>
        <dbReference type="SAM" id="MobiDB-lite"/>
    </source>
</evidence>
<organism evidence="7 8">
    <name type="scientific">Pantoea ananatis (strain AJ13355)</name>
    <dbReference type="NCBI Taxonomy" id="932677"/>
    <lineage>
        <taxon>Bacteria</taxon>
        <taxon>Pseudomonadati</taxon>
        <taxon>Pseudomonadota</taxon>
        <taxon>Gammaproteobacteria</taxon>
        <taxon>Enterobacterales</taxon>
        <taxon>Erwiniaceae</taxon>
        <taxon>Pantoea</taxon>
    </lineage>
</organism>
<dbReference type="GO" id="GO:0020037">
    <property type="term" value="F:heme binding"/>
    <property type="evidence" value="ECO:0007669"/>
    <property type="project" value="InterPro"/>
</dbReference>
<evidence type="ECO:0000256" key="1">
    <source>
        <dbReference type="ARBA" id="ARBA00002028"/>
    </source>
</evidence>
<dbReference type="eggNOG" id="COG3783">
    <property type="taxonomic scope" value="Bacteria"/>
</dbReference>
<dbReference type="RefSeq" id="WP_013027369.1">
    <property type="nucleotide sequence ID" value="NC_017531.2"/>
</dbReference>
<dbReference type="Gene3D" id="1.20.120.10">
    <property type="entry name" value="Cytochrome c/b562"/>
    <property type="match status" value="1"/>
</dbReference>
<dbReference type="GO" id="GO:0009055">
    <property type="term" value="F:electron transfer activity"/>
    <property type="evidence" value="ECO:0007669"/>
    <property type="project" value="InterPro"/>
</dbReference>
<evidence type="ECO:0000313" key="8">
    <source>
        <dbReference type="Proteomes" id="UP000006690"/>
    </source>
</evidence>
<dbReference type="PIRSF" id="PIRSF000029">
    <property type="entry name" value="Cytochrome_b562"/>
    <property type="match status" value="1"/>
</dbReference>
<keyword evidence="4" id="KW-0349">Heme</keyword>
<dbReference type="PATRIC" id="fig|553.3.peg.553"/>
<evidence type="ECO:0000256" key="3">
    <source>
        <dbReference type="ARBA" id="ARBA00022729"/>
    </source>
</evidence>
<dbReference type="EMBL" id="AP012032">
    <property type="protein sequence ID" value="BAK12809.1"/>
    <property type="molecule type" value="Genomic_DNA"/>
</dbReference>
<name>A0A0H3L0I7_PANAA</name>
<comment type="cofactor">
    <cofactor evidence="4">
        <name>heme b</name>
        <dbReference type="ChEBI" id="CHEBI:60344"/>
    </cofactor>
    <text evidence="4">Binds 1 heme b (iron(II)-protoporphyrin IX) group per molecule.</text>
</comment>
<evidence type="ECO:0000256" key="6">
    <source>
        <dbReference type="SAM" id="SignalP"/>
    </source>
</evidence>
<evidence type="ECO:0000256" key="4">
    <source>
        <dbReference type="PIRSR" id="PIRSR000029-1"/>
    </source>
</evidence>
<dbReference type="KEGG" id="paj:PAJ_2729"/>
<dbReference type="InterPro" id="IPR009155">
    <property type="entry name" value="Cyt_b562"/>
</dbReference>
<dbReference type="AlphaFoldDB" id="A0A0H3L0I7"/>
<dbReference type="HOGENOM" id="CLU_140814_1_1_6"/>
<dbReference type="Pfam" id="PF07361">
    <property type="entry name" value="Cytochrom_B562"/>
    <property type="match status" value="1"/>
</dbReference>
<dbReference type="Proteomes" id="UP000006690">
    <property type="component" value="Chromosome"/>
</dbReference>
<protein>
    <submittedName>
        <fullName evidence="7">Soluble cytochrome b562 CybC</fullName>
    </submittedName>
</protein>
<dbReference type="OrthoDB" id="6539015at2"/>
<dbReference type="InterPro" id="IPR010980">
    <property type="entry name" value="Cyt_c/b562"/>
</dbReference>
<comment type="similarity">
    <text evidence="2">Belongs to the cytochrome b562 family.</text>
</comment>
<feature type="binding site" description="axial binding residue" evidence="4">
    <location>
        <position position="29"/>
    </location>
    <ligand>
        <name>heme b</name>
        <dbReference type="ChEBI" id="CHEBI:60344"/>
    </ligand>
    <ligandPart>
        <name>Fe</name>
        <dbReference type="ChEBI" id="CHEBI:18248"/>
    </ligandPart>
</feature>
<keyword evidence="3 6" id="KW-0732">Signal</keyword>
<dbReference type="GO" id="GO:0022900">
    <property type="term" value="P:electron transport chain"/>
    <property type="evidence" value="ECO:0007669"/>
    <property type="project" value="InterPro"/>
</dbReference>
<dbReference type="GO" id="GO:0005506">
    <property type="term" value="F:iron ion binding"/>
    <property type="evidence" value="ECO:0007669"/>
    <property type="project" value="InterPro"/>
</dbReference>
<sequence length="128" mass="13919">MRKELMSLLAVAVLSVSVTAGAASLEHDMKDMSGIYKSLDGAKSADQLHKMLSDLRAKAEDAKKGTPDKLEGKAPDSPEMKDFHKGMDDLIAQIDKADALAKQGKLDEAKAEAQKLAAIRNENHKKFR</sequence>
<evidence type="ECO:0000313" key="7">
    <source>
        <dbReference type="EMBL" id="BAK12809.1"/>
    </source>
</evidence>
<reference evidence="8" key="1">
    <citation type="journal article" date="2012" name="Appl. Microbiol. Biotechnol.">
        <title>The complete genome sequence of Pantoea ananatis AJ13355, an organism with great biotechnological potential.</title>
        <authorList>
            <person name="Hara Y."/>
            <person name="Kadotani N."/>
            <person name="Izui H."/>
            <person name="Katashkina J.I."/>
            <person name="Kuvaeva T.M."/>
            <person name="Andreeva I.G."/>
            <person name="Golubeva L.I."/>
            <person name="Malko D.B."/>
            <person name="Makeev V.J."/>
            <person name="Mashko S.V."/>
            <person name="Kozlov Y.I."/>
        </authorList>
    </citation>
    <scope>NUCLEOTIDE SEQUENCE [LARGE SCALE GENOMIC DNA]</scope>
    <source>
        <strain evidence="8">AJ13355</strain>
    </source>
</reference>
<feature type="signal peptide" evidence="6">
    <location>
        <begin position="1"/>
        <end position="22"/>
    </location>
</feature>
<feature type="region of interest" description="Disordered" evidence="5">
    <location>
        <begin position="57"/>
        <end position="83"/>
    </location>
</feature>
<gene>
    <name evidence="7" type="primary">cybC</name>
    <name evidence="7" type="ordered locus">PAJ_2729</name>
</gene>
<accession>A0A0H3L0I7</accession>
<dbReference type="NCBIfam" id="NF011632">
    <property type="entry name" value="PRK15058.1"/>
    <property type="match status" value="1"/>
</dbReference>
<proteinExistence type="inferred from homology"/>
<feature type="chain" id="PRO_5002614437" evidence="6">
    <location>
        <begin position="23"/>
        <end position="128"/>
    </location>
</feature>
<evidence type="ECO:0000256" key="2">
    <source>
        <dbReference type="ARBA" id="ARBA00005523"/>
    </source>
</evidence>
<dbReference type="GO" id="GO:0042597">
    <property type="term" value="C:periplasmic space"/>
    <property type="evidence" value="ECO:0007669"/>
    <property type="project" value="InterPro"/>
</dbReference>
<feature type="binding site" description="axial binding residue" evidence="4">
    <location>
        <position position="124"/>
    </location>
    <ligand>
        <name>heme b</name>
        <dbReference type="ChEBI" id="CHEBI:60344"/>
    </ligand>
    <ligandPart>
        <name>Fe</name>
        <dbReference type="ChEBI" id="CHEBI:18248"/>
    </ligandPart>
</feature>
<keyword evidence="4" id="KW-0479">Metal-binding</keyword>
<comment type="function">
    <text evidence="1">Electron-transport protein of unknown function.</text>
</comment>